<evidence type="ECO:0000313" key="1">
    <source>
        <dbReference type="EMBL" id="GAA0386232.1"/>
    </source>
</evidence>
<accession>A0ABP3I008</accession>
<sequence>MIHLSFSLPESSSPWRRTWEEAKQVDPAGIAEIDLRYKHFGVNVELIVDGVEVISKRRFVTLVDLALSLSHVKRRISSGEDAAFGFTESEEVIHLCREDDLVVVTSSKRSWRVTVEPEELANSFSSFLREAHSRLISEVPGLAANPAIRQFLPE</sequence>
<gene>
    <name evidence="1" type="ORF">GCM10010357_03790</name>
</gene>
<dbReference type="EMBL" id="BAAABX010000004">
    <property type="protein sequence ID" value="GAA0386232.1"/>
    <property type="molecule type" value="Genomic_DNA"/>
</dbReference>
<organism evidence="1 2">
    <name type="scientific">Streptomyces luteireticuli</name>
    <dbReference type="NCBI Taxonomy" id="173858"/>
    <lineage>
        <taxon>Bacteria</taxon>
        <taxon>Bacillati</taxon>
        <taxon>Actinomycetota</taxon>
        <taxon>Actinomycetes</taxon>
        <taxon>Kitasatosporales</taxon>
        <taxon>Streptomycetaceae</taxon>
        <taxon>Streptomyces</taxon>
    </lineage>
</organism>
<proteinExistence type="predicted"/>
<protein>
    <submittedName>
        <fullName evidence="1">Uncharacterized protein</fullName>
    </submittedName>
</protein>
<keyword evidence="2" id="KW-1185">Reference proteome</keyword>
<evidence type="ECO:0000313" key="2">
    <source>
        <dbReference type="Proteomes" id="UP001500879"/>
    </source>
</evidence>
<dbReference type="Proteomes" id="UP001500879">
    <property type="component" value="Unassembled WGS sequence"/>
</dbReference>
<name>A0ABP3I008_9ACTN</name>
<comment type="caution">
    <text evidence="1">The sequence shown here is derived from an EMBL/GenBank/DDBJ whole genome shotgun (WGS) entry which is preliminary data.</text>
</comment>
<reference evidence="2" key="1">
    <citation type="journal article" date="2019" name="Int. J. Syst. Evol. Microbiol.">
        <title>The Global Catalogue of Microorganisms (GCM) 10K type strain sequencing project: providing services to taxonomists for standard genome sequencing and annotation.</title>
        <authorList>
            <consortium name="The Broad Institute Genomics Platform"/>
            <consortium name="The Broad Institute Genome Sequencing Center for Infectious Disease"/>
            <person name="Wu L."/>
            <person name="Ma J."/>
        </authorList>
    </citation>
    <scope>NUCLEOTIDE SEQUENCE [LARGE SCALE GENOMIC DNA]</scope>
    <source>
        <strain evidence="2">JCM 4788</strain>
    </source>
</reference>
<dbReference type="RefSeq" id="WP_344019002.1">
    <property type="nucleotide sequence ID" value="NZ_BAAABX010000004.1"/>
</dbReference>